<dbReference type="SUPFAM" id="SSF56954">
    <property type="entry name" value="Outer membrane efflux proteins (OEP)"/>
    <property type="match status" value="1"/>
</dbReference>
<dbReference type="Proteomes" id="UP001500067">
    <property type="component" value="Unassembled WGS sequence"/>
</dbReference>
<dbReference type="PANTHER" id="PTHR30203:SF30">
    <property type="entry name" value="OUTER MEMBRANE PROTEIN-RELATED"/>
    <property type="match status" value="1"/>
</dbReference>
<comment type="caution">
    <text evidence="3">The sequence shown here is derived from an EMBL/GenBank/DDBJ whole genome shotgun (WGS) entry which is preliminary data.</text>
</comment>
<sequence length="443" mass="49151">MADTAATPAVAGLSPHTFFRDKKLQTIIRDVLQHNPDMNIALQHVRIADATLLASRGALLPSLQANAGASGTRYGKYTMEGVGNYDTNLSPNIEDAQVIGTRPTPNYLLGFSSSWEVDIWGKLSNMKHAARMRYLASQEGVSWVKSMLIARTATLYYDLIALDKEAEIIDKNIRLQERALEIVTIQKAGGRATELAVQQFKAQLLNTRSAEYAIKQRILETENELSALAGKYTMKIERSPDLEPGHHFDERMGTGTPVAMLAMRPDVRQAHAELEATKADANAARAAFFPSLTISAYAAYNAFSGNMLFAASSLGYQLFGGLTAPIFQRHQLRAQFAIANAKQQEAFYAYEKATLNAYREVLNDMNMIENTRQMQLLKEEEVASLSLGIDISNDLYTTGYASYLEIVTAQKSKLDAELQLVNIRRDRIHSNIELYRALGGGWQ</sequence>
<reference evidence="4" key="1">
    <citation type="journal article" date="2019" name="Int. J. Syst. Evol. Microbiol.">
        <title>The Global Catalogue of Microorganisms (GCM) 10K type strain sequencing project: providing services to taxonomists for standard genome sequencing and annotation.</title>
        <authorList>
            <consortium name="The Broad Institute Genomics Platform"/>
            <consortium name="The Broad Institute Genome Sequencing Center for Infectious Disease"/>
            <person name="Wu L."/>
            <person name="Ma J."/>
        </authorList>
    </citation>
    <scope>NUCLEOTIDE SEQUENCE [LARGE SCALE GENOMIC DNA]</scope>
    <source>
        <strain evidence="4">JCM 32105</strain>
    </source>
</reference>
<gene>
    <name evidence="3" type="ORF">GCM10023093_21050</name>
</gene>
<organism evidence="3 4">
    <name type="scientific">Nemorincola caseinilytica</name>
    <dbReference type="NCBI Taxonomy" id="2054315"/>
    <lineage>
        <taxon>Bacteria</taxon>
        <taxon>Pseudomonadati</taxon>
        <taxon>Bacteroidota</taxon>
        <taxon>Chitinophagia</taxon>
        <taxon>Chitinophagales</taxon>
        <taxon>Chitinophagaceae</taxon>
        <taxon>Nemorincola</taxon>
    </lineage>
</organism>
<dbReference type="EMBL" id="BAABFA010000014">
    <property type="protein sequence ID" value="GAA4466646.1"/>
    <property type="molecule type" value="Genomic_DNA"/>
</dbReference>
<protein>
    <submittedName>
        <fullName evidence="3">TolC family protein</fullName>
    </submittedName>
</protein>
<evidence type="ECO:0000256" key="1">
    <source>
        <dbReference type="ARBA" id="ARBA00007613"/>
    </source>
</evidence>
<evidence type="ECO:0000313" key="3">
    <source>
        <dbReference type="EMBL" id="GAA4466646.1"/>
    </source>
</evidence>
<dbReference type="InterPro" id="IPR003423">
    <property type="entry name" value="OMP_efflux"/>
</dbReference>
<keyword evidence="2" id="KW-0449">Lipoprotein</keyword>
<keyword evidence="2" id="KW-0472">Membrane</keyword>
<comment type="similarity">
    <text evidence="1 2">Belongs to the outer membrane factor (OMF) (TC 1.B.17) family.</text>
</comment>
<evidence type="ECO:0000256" key="2">
    <source>
        <dbReference type="RuleBase" id="RU362097"/>
    </source>
</evidence>
<evidence type="ECO:0000313" key="4">
    <source>
        <dbReference type="Proteomes" id="UP001500067"/>
    </source>
</evidence>
<dbReference type="InterPro" id="IPR010131">
    <property type="entry name" value="MdtP/NodT-like"/>
</dbReference>
<name>A0ABP8NFV0_9BACT</name>
<dbReference type="Gene3D" id="1.20.1600.10">
    <property type="entry name" value="Outer membrane efflux proteins (OEP)"/>
    <property type="match status" value="1"/>
</dbReference>
<keyword evidence="2" id="KW-0564">Palmitate</keyword>
<keyword evidence="2" id="KW-0812">Transmembrane</keyword>
<dbReference type="Pfam" id="PF02321">
    <property type="entry name" value="OEP"/>
    <property type="match status" value="2"/>
</dbReference>
<keyword evidence="2" id="KW-1134">Transmembrane beta strand</keyword>
<proteinExistence type="inferred from homology"/>
<accession>A0ABP8NFV0</accession>
<dbReference type="NCBIfam" id="TIGR01845">
    <property type="entry name" value="outer_NodT"/>
    <property type="match status" value="1"/>
</dbReference>
<dbReference type="PANTHER" id="PTHR30203">
    <property type="entry name" value="OUTER MEMBRANE CATION EFFLUX PROTEIN"/>
    <property type="match status" value="1"/>
</dbReference>
<keyword evidence="4" id="KW-1185">Reference proteome</keyword>
<dbReference type="Gene3D" id="2.20.200.10">
    <property type="entry name" value="Outer membrane efflux proteins (OEP)"/>
    <property type="match status" value="1"/>
</dbReference>
<comment type="subcellular location">
    <subcellularLocation>
        <location evidence="2">Cell membrane</location>
        <topology evidence="2">Lipid-anchor</topology>
    </subcellularLocation>
</comment>